<dbReference type="AlphaFoldDB" id="A0A0G4FNL6"/>
<dbReference type="InParanoid" id="A0A0G4FNL6"/>
<dbReference type="EMBL" id="CDMY01000466">
    <property type="protein sequence ID" value="CEM15225.1"/>
    <property type="molecule type" value="Genomic_DNA"/>
</dbReference>
<sequence length="214" mass="24309">MLHPDLSALVWYLLLPFIAELPSLSIAFTSLHQIDEWRSLPSHKLRRRASVRLLLMSSDGGALGQPKPQEAIGSKQLLTPRLKTRDRVREDEAQPWSDEELVPEETAVFGTKKKLPQGMVIVYDDPEYTEDGFVAALCRHVPHMSIDQARQLWTTVQKHSEAVAYEDAIARVEDVALNLRIHDPMVVAEAVPVTESLDEKTRSRRTRLKDREQG</sequence>
<dbReference type="SUPFAM" id="SSF54736">
    <property type="entry name" value="ClpS-like"/>
    <property type="match status" value="1"/>
</dbReference>
<organism evidence="2 3">
    <name type="scientific">Vitrella brassicaformis (strain CCMP3155)</name>
    <dbReference type="NCBI Taxonomy" id="1169540"/>
    <lineage>
        <taxon>Eukaryota</taxon>
        <taxon>Sar</taxon>
        <taxon>Alveolata</taxon>
        <taxon>Colpodellida</taxon>
        <taxon>Vitrellaceae</taxon>
        <taxon>Vitrella</taxon>
    </lineage>
</organism>
<name>A0A0G4FNL6_VITBC</name>
<dbReference type="InterPro" id="IPR014719">
    <property type="entry name" value="Ribosomal_bL12_C/ClpS-like"/>
</dbReference>
<dbReference type="Proteomes" id="UP000041254">
    <property type="component" value="Unassembled WGS sequence"/>
</dbReference>
<reference evidence="2 3" key="1">
    <citation type="submission" date="2014-11" db="EMBL/GenBank/DDBJ databases">
        <authorList>
            <person name="Zhu J."/>
            <person name="Qi W."/>
            <person name="Song R."/>
        </authorList>
    </citation>
    <scope>NUCLEOTIDE SEQUENCE [LARGE SCALE GENOMIC DNA]</scope>
</reference>
<keyword evidence="3" id="KW-1185">Reference proteome</keyword>
<feature type="signal peptide" evidence="1">
    <location>
        <begin position="1"/>
        <end position="27"/>
    </location>
</feature>
<dbReference type="VEuPathDB" id="CryptoDB:Vbra_15733"/>
<evidence type="ECO:0000313" key="3">
    <source>
        <dbReference type="Proteomes" id="UP000041254"/>
    </source>
</evidence>
<evidence type="ECO:0000256" key="1">
    <source>
        <dbReference type="SAM" id="SignalP"/>
    </source>
</evidence>
<feature type="chain" id="PRO_5005189528" evidence="1">
    <location>
        <begin position="28"/>
        <end position="214"/>
    </location>
</feature>
<gene>
    <name evidence="2" type="ORF">Vbra_15733</name>
</gene>
<proteinExistence type="predicted"/>
<evidence type="ECO:0000313" key="2">
    <source>
        <dbReference type="EMBL" id="CEM15225.1"/>
    </source>
</evidence>
<keyword evidence="1" id="KW-0732">Signal</keyword>
<accession>A0A0G4FNL6</accession>
<protein>
    <submittedName>
        <fullName evidence="2">Uncharacterized protein</fullName>
    </submittedName>
</protein>